<dbReference type="AlphaFoldDB" id="G4CL15"/>
<comment type="caution">
    <text evidence="1">The sequence shown here is derived from an EMBL/GenBank/DDBJ whole genome shotgun (WGS) entry which is preliminary data.</text>
</comment>
<reference evidence="1 2" key="1">
    <citation type="submission" date="2011-05" db="EMBL/GenBank/DDBJ databases">
        <authorList>
            <person name="Muzny D."/>
            <person name="Qin X."/>
            <person name="Deng J."/>
            <person name="Jiang H."/>
            <person name="Liu Y."/>
            <person name="Qu J."/>
            <person name="Song X.-Z."/>
            <person name="Zhang L."/>
            <person name="Thornton R."/>
            <person name="Coyle M."/>
            <person name="Francisco L."/>
            <person name="Jackson L."/>
            <person name="Javaid M."/>
            <person name="Korchina V."/>
            <person name="Kovar C."/>
            <person name="Mata R."/>
            <person name="Mathew T."/>
            <person name="Ngo R."/>
            <person name="Nguyen L."/>
            <person name="Nguyen N."/>
            <person name="Okwuonu G."/>
            <person name="Ongeri F."/>
            <person name="Pham C."/>
            <person name="Simmons D."/>
            <person name="Wilczek-Boney K."/>
            <person name="Hale W."/>
            <person name="Jakkamsetti A."/>
            <person name="Pham P."/>
            <person name="Ruth R."/>
            <person name="San Lucas F."/>
            <person name="Warren J."/>
            <person name="Zhang J."/>
            <person name="Zhao Z."/>
            <person name="Zhou C."/>
            <person name="Zhu D."/>
            <person name="Lee S."/>
            <person name="Bess C."/>
            <person name="Blankenburg K."/>
            <person name="Forbes L."/>
            <person name="Fu Q."/>
            <person name="Gubbala S."/>
            <person name="Hirani K."/>
            <person name="Jayaseelan J.C."/>
            <person name="Lara F."/>
            <person name="Munidasa M."/>
            <person name="Palculict T."/>
            <person name="Patil S."/>
            <person name="Pu L.-L."/>
            <person name="Saada N."/>
            <person name="Tang L."/>
            <person name="Weissenberger G."/>
            <person name="Zhu Y."/>
            <person name="Hemphill L."/>
            <person name="Shang Y."/>
            <person name="Youmans B."/>
            <person name="Ayvaz T."/>
            <person name="Ross M."/>
            <person name="Santibanez J."/>
            <person name="Aqrawi P."/>
            <person name="Gross S."/>
            <person name="Joshi V."/>
            <person name="Fowler G."/>
            <person name="Nazareth L."/>
            <person name="Reid J."/>
            <person name="Worley K."/>
            <person name="Petrosino J."/>
            <person name="Highlander S."/>
            <person name="Gibbs R."/>
        </authorList>
    </citation>
    <scope>NUCLEOTIDE SEQUENCE [LARGE SCALE GENOMIC DNA]</scope>
    <source>
        <strain evidence="1 2">871</strain>
    </source>
</reference>
<proteinExistence type="predicted"/>
<dbReference type="Proteomes" id="UP000003019">
    <property type="component" value="Unassembled WGS sequence"/>
</dbReference>
<sequence length="42" mass="4745">MLINSRFRQFAASAHAGGLEQTVDYAKMPALQGYLKESRFIK</sequence>
<dbReference type="EMBL" id="AGAY01000076">
    <property type="protein sequence ID" value="EGY51500.1"/>
    <property type="molecule type" value="Genomic_DNA"/>
</dbReference>
<protein>
    <submittedName>
        <fullName evidence="1">Uncharacterized protein</fullName>
    </submittedName>
</protein>
<name>G4CL15_9NEIS</name>
<gene>
    <name evidence="1" type="ORF">HMPREF9371_2306</name>
</gene>
<dbReference type="PATRIC" id="fig|1032488.3.peg.2176"/>
<dbReference type="HOGENOM" id="CLU_3254585_0_0_4"/>
<evidence type="ECO:0000313" key="2">
    <source>
        <dbReference type="Proteomes" id="UP000003019"/>
    </source>
</evidence>
<evidence type="ECO:0000313" key="1">
    <source>
        <dbReference type="EMBL" id="EGY51500.1"/>
    </source>
</evidence>
<organism evidence="1 2">
    <name type="scientific">Neisseria shayeganii 871</name>
    <dbReference type="NCBI Taxonomy" id="1032488"/>
    <lineage>
        <taxon>Bacteria</taxon>
        <taxon>Pseudomonadati</taxon>
        <taxon>Pseudomonadota</taxon>
        <taxon>Betaproteobacteria</taxon>
        <taxon>Neisseriales</taxon>
        <taxon>Neisseriaceae</taxon>
        <taxon>Neisseria</taxon>
    </lineage>
</organism>
<dbReference type="STRING" id="1032488.HMPREF9371_2306"/>
<accession>G4CL15</accession>
<keyword evidence="2" id="KW-1185">Reference proteome</keyword>